<name>U3P8D0_LEIXC</name>
<keyword evidence="2" id="KW-1185">Reference proteome</keyword>
<evidence type="ECO:0000313" key="2">
    <source>
        <dbReference type="Proteomes" id="UP000016743"/>
    </source>
</evidence>
<sequence>MRKKVSDSPPGQFASKLNRYLAHLNSENGWDASGRALERATSNGRSYSYWRNLLLDERAMNATDIQMLAEVFGTTPHAFARDAVTWHDHTTTR</sequence>
<dbReference type="EMBL" id="CP006734">
    <property type="protein sequence ID" value="AGW42540.1"/>
    <property type="molecule type" value="Genomic_DNA"/>
</dbReference>
<gene>
    <name evidence="1" type="ORF">O159_26300</name>
</gene>
<dbReference type="Proteomes" id="UP000016743">
    <property type="component" value="Chromosome"/>
</dbReference>
<accession>U3P8D0</accession>
<protein>
    <recommendedName>
        <fullName evidence="3">XRE family transcriptional regulator</fullName>
    </recommendedName>
</protein>
<organism evidence="1 2">
    <name type="scientific">Leifsonia xyli subsp. cynodontis DSM 46306</name>
    <dbReference type="NCBI Taxonomy" id="1389489"/>
    <lineage>
        <taxon>Bacteria</taxon>
        <taxon>Bacillati</taxon>
        <taxon>Actinomycetota</taxon>
        <taxon>Actinomycetes</taxon>
        <taxon>Micrococcales</taxon>
        <taxon>Microbacteriaceae</taxon>
        <taxon>Leifsonia</taxon>
    </lineage>
</organism>
<proteinExistence type="predicted"/>
<reference evidence="1 2" key="1">
    <citation type="journal article" date="2013" name="Genome Announc.">
        <title>Complete Genome Sequence of Leifsonia xyli subsp. cynodontis Strain DSM46306, a Gram-Positive Bacterial Pathogen of Grasses.</title>
        <authorList>
            <person name="Monteiro-Vitorello C.B."/>
            <person name="Zerillo M.M."/>
            <person name="Van Sluys M.A."/>
            <person name="Camargo L.E."/>
            <person name="Kitajima J.P."/>
        </authorList>
    </citation>
    <scope>NUCLEOTIDE SEQUENCE [LARGE SCALE GENOMIC DNA]</scope>
    <source>
        <strain evidence="1 2">DSM 46306</strain>
    </source>
</reference>
<dbReference type="InterPro" id="IPR010982">
    <property type="entry name" value="Lambda_DNA-bd_dom_sf"/>
</dbReference>
<evidence type="ECO:0000313" key="1">
    <source>
        <dbReference type="EMBL" id="AGW42540.1"/>
    </source>
</evidence>
<dbReference type="Gene3D" id="1.10.260.40">
    <property type="entry name" value="lambda repressor-like DNA-binding domains"/>
    <property type="match status" value="1"/>
</dbReference>
<dbReference type="HOGENOM" id="CLU_2396077_0_0_11"/>
<dbReference type="AlphaFoldDB" id="U3P8D0"/>
<dbReference type="STRING" id="1389489.O159_26300"/>
<evidence type="ECO:0008006" key="3">
    <source>
        <dbReference type="Google" id="ProtNLM"/>
    </source>
</evidence>
<dbReference type="GO" id="GO:0003677">
    <property type="term" value="F:DNA binding"/>
    <property type="evidence" value="ECO:0007669"/>
    <property type="project" value="InterPro"/>
</dbReference>
<dbReference type="PATRIC" id="fig|1389489.3.peg.2521"/>
<dbReference type="RefSeq" id="WP_021756005.1">
    <property type="nucleotide sequence ID" value="NC_022438.1"/>
</dbReference>
<dbReference type="KEGG" id="lxy:O159_26300"/>